<reference evidence="1" key="1">
    <citation type="submission" date="2020-09" db="EMBL/GenBank/DDBJ databases">
        <authorList>
            <person name="Palma L."/>
            <person name="Caballero P."/>
            <person name="Berry C."/>
            <person name="Del Valle E."/>
        </authorList>
    </citation>
    <scope>NUCLEOTIDE SEQUENCE</scope>
    <source>
        <strain evidence="1">M</strain>
    </source>
</reference>
<protein>
    <submittedName>
        <fullName evidence="1">Uncharacterized protein</fullName>
    </submittedName>
</protein>
<dbReference type="AlphaFoldDB" id="A0AAW3YP69"/>
<accession>A0AAW3YP69</accession>
<comment type="caution">
    <text evidence="1">The sequence shown here is derived from an EMBL/GenBank/DDBJ whole genome shotgun (WGS) entry which is preliminary data.</text>
</comment>
<organism evidence="1">
    <name type="scientific">Xenorhabdus szentirmaii</name>
    <dbReference type="NCBI Taxonomy" id="290112"/>
    <lineage>
        <taxon>Bacteria</taxon>
        <taxon>Pseudomonadati</taxon>
        <taxon>Pseudomonadota</taxon>
        <taxon>Gammaproteobacteria</taxon>
        <taxon>Enterobacterales</taxon>
        <taxon>Morganellaceae</taxon>
        <taxon>Xenorhabdus</taxon>
    </lineage>
</organism>
<evidence type="ECO:0000313" key="1">
    <source>
        <dbReference type="EMBL" id="MBD2798954.1"/>
    </source>
</evidence>
<sequence>MSDIIAYYKNGVPYTSENLRIVKIIPDQINGREVLNRIRSDFMPSLPEFIPGGYARARHALALGATYAPDGGMSSRDMINFWKEHGAEDGICPVCSRKNCPYLKREMEKAEDLAR</sequence>
<dbReference type="EMBL" id="JACXBF010000023">
    <property type="protein sequence ID" value="MBD2798954.1"/>
    <property type="molecule type" value="Genomic_DNA"/>
</dbReference>
<proteinExistence type="predicted"/>
<reference evidence="1" key="2">
    <citation type="journal article" date="2024" name="Toxins">
        <title>Genome Sequence Analysis of Native Xenorhabdus Strains Isolated from Entomopathogenic Nematodes in Argentina.</title>
        <authorList>
            <person name="Palma L."/>
            <person name="Frizzo L."/>
            <person name="Kaiser S."/>
            <person name="Berry C."/>
            <person name="Caballero P."/>
            <person name="Bode H.B."/>
            <person name="Del Valle E.E."/>
        </authorList>
    </citation>
    <scope>NUCLEOTIDE SEQUENCE</scope>
    <source>
        <strain evidence="1">M</strain>
    </source>
</reference>
<gene>
    <name evidence="1" type="ORF">ID854_00365</name>
</gene>
<dbReference type="Proteomes" id="UP001193920">
    <property type="component" value="Unassembled WGS sequence"/>
</dbReference>
<dbReference type="RefSeq" id="WP_038235081.1">
    <property type="nucleotide sequence ID" value="NZ_CAWNPE010000001.1"/>
</dbReference>
<dbReference type="GeneID" id="97125167"/>
<name>A0AAW3YP69_9GAMM</name>